<protein>
    <submittedName>
        <fullName evidence="1">Putative exported transmembrane protein</fullName>
    </submittedName>
</protein>
<organism evidence="1 2">
    <name type="scientific">Bacteroides fragilis str. 3976T8</name>
    <dbReference type="NCBI Taxonomy" id="1339314"/>
    <lineage>
        <taxon>Bacteria</taxon>
        <taxon>Pseudomonadati</taxon>
        <taxon>Bacteroidota</taxon>
        <taxon>Bacteroidia</taxon>
        <taxon>Bacteroidales</taxon>
        <taxon>Bacteroidaceae</taxon>
        <taxon>Bacteroides</taxon>
    </lineage>
</organism>
<name>A0A016C2J0_BACFG</name>
<dbReference type="AlphaFoldDB" id="A0A016C2J0"/>
<keyword evidence="1" id="KW-0812">Transmembrane</keyword>
<accession>A0A016C2J0</accession>
<dbReference type="Proteomes" id="UP000020938">
    <property type="component" value="Unassembled WGS sequence"/>
</dbReference>
<dbReference type="PATRIC" id="fig|1339314.3.peg.714"/>
<gene>
    <name evidence="1" type="ORF">M123_0461</name>
</gene>
<reference evidence="1 2" key="1">
    <citation type="submission" date="2014-02" db="EMBL/GenBank/DDBJ databases">
        <authorList>
            <person name="Sears C."/>
            <person name="Carroll K."/>
            <person name="Sack B.R."/>
            <person name="Qadri F."/>
            <person name="Myers L.L."/>
            <person name="Chung G.-T."/>
            <person name="Escheverria P."/>
            <person name="Fraser C.M."/>
            <person name="Sadzewicz L."/>
            <person name="Shefchek K.A."/>
            <person name="Tallon L."/>
            <person name="Das S.P."/>
            <person name="Daugherty S."/>
            <person name="Mongodin E.F."/>
        </authorList>
    </citation>
    <scope>NUCLEOTIDE SEQUENCE [LARGE SCALE GENOMIC DNA]</scope>
    <source>
        <strain evidence="1 2">3976T8</strain>
    </source>
</reference>
<sequence>MVSFSTVSMVLVVVITQFVLPDIVGDYSIIGDKIKKIKTSYCRFL</sequence>
<proteinExistence type="predicted"/>
<evidence type="ECO:0000313" key="2">
    <source>
        <dbReference type="Proteomes" id="UP000020938"/>
    </source>
</evidence>
<keyword evidence="1" id="KW-0472">Membrane</keyword>
<evidence type="ECO:0000313" key="1">
    <source>
        <dbReference type="EMBL" id="EXZ75122.1"/>
    </source>
</evidence>
<comment type="caution">
    <text evidence="1">The sequence shown here is derived from an EMBL/GenBank/DDBJ whole genome shotgun (WGS) entry which is preliminary data.</text>
</comment>
<dbReference type="EMBL" id="JGDS01000033">
    <property type="protein sequence ID" value="EXZ75122.1"/>
    <property type="molecule type" value="Genomic_DNA"/>
</dbReference>